<dbReference type="InterPro" id="IPR051044">
    <property type="entry name" value="MAG_DAG_Lipase"/>
</dbReference>
<organism evidence="2 3">
    <name type="scientific">Alteromonas salexigens</name>
    <dbReference type="NCBI Taxonomy" id="2982530"/>
    <lineage>
        <taxon>Bacteria</taxon>
        <taxon>Pseudomonadati</taxon>
        <taxon>Pseudomonadota</taxon>
        <taxon>Gammaproteobacteria</taxon>
        <taxon>Alteromonadales</taxon>
        <taxon>Alteromonadaceae</taxon>
        <taxon>Alteromonas/Salinimonas group</taxon>
        <taxon>Alteromonas</taxon>
    </lineage>
</organism>
<dbReference type="Gene3D" id="3.40.50.1820">
    <property type="entry name" value="alpha/beta hydrolase"/>
    <property type="match status" value="1"/>
</dbReference>
<feature type="domain" description="Serine aminopeptidase S33" evidence="1">
    <location>
        <begin position="50"/>
        <end position="305"/>
    </location>
</feature>
<dbReference type="Proteomes" id="UP001209257">
    <property type="component" value="Unassembled WGS sequence"/>
</dbReference>
<keyword evidence="3" id="KW-1185">Reference proteome</keyword>
<proteinExistence type="predicted"/>
<protein>
    <submittedName>
        <fullName evidence="2">Alpha/beta fold hydrolase</fullName>
    </submittedName>
</protein>
<name>A0ABT2VJA1_9ALTE</name>
<gene>
    <name evidence="2" type="ORF">OCL06_01645</name>
</gene>
<dbReference type="EMBL" id="JAOTJC010000004">
    <property type="protein sequence ID" value="MCU7553295.1"/>
    <property type="molecule type" value="Genomic_DNA"/>
</dbReference>
<dbReference type="SUPFAM" id="SSF53474">
    <property type="entry name" value="alpha/beta-Hydrolases"/>
    <property type="match status" value="1"/>
</dbReference>
<dbReference type="InterPro" id="IPR022742">
    <property type="entry name" value="Hydrolase_4"/>
</dbReference>
<evidence type="ECO:0000313" key="3">
    <source>
        <dbReference type="Proteomes" id="UP001209257"/>
    </source>
</evidence>
<comment type="caution">
    <text evidence="2">The sequence shown here is derived from an EMBL/GenBank/DDBJ whole genome shotgun (WGS) entry which is preliminary data.</text>
</comment>
<dbReference type="Pfam" id="PF12146">
    <property type="entry name" value="Hydrolase_4"/>
    <property type="match status" value="1"/>
</dbReference>
<keyword evidence="2" id="KW-0378">Hydrolase</keyword>
<accession>A0ABT2VJA1</accession>
<evidence type="ECO:0000259" key="1">
    <source>
        <dbReference type="Pfam" id="PF12146"/>
    </source>
</evidence>
<sequence length="326" mass="36727">MDWTLTPETALADRNATTINPFWKSQVTTGEFTGLGGVTVHYAWCCPANAHTTVVISSGRIESLLKYKELIYDLWHNGFAVFIPDHRGQGLSGRMTSDPQHGFVHKFDDYVDDLLQFIDDIVMPHAPAPLTLLCHSMGGAIGTLTMLREPERFERAVLASPMFGVRPALPDWVAKGLINAGLTLNRLRRKDAGYFFGQTPYVAYPYALNKLTHSEVRYRLFRELYDEDKRIQLGGVTTEWLSAAQQAMDTIEAQAEKMTTPTLLFSADDDKIIDNDRQRSVAKRMPNLHLEVVAEAYHELFTEADEYRTPVLNKTLSFLQGGSILK</sequence>
<dbReference type="InterPro" id="IPR029058">
    <property type="entry name" value="AB_hydrolase_fold"/>
</dbReference>
<reference evidence="3" key="1">
    <citation type="submission" date="2023-07" db="EMBL/GenBank/DDBJ databases">
        <title>Study on multiphase classification of strain Alteromonas salexigens isolated from the Yellow Sea.</title>
        <authorList>
            <person name="Sun L."/>
        </authorList>
    </citation>
    <scope>NUCLEOTIDE SEQUENCE [LARGE SCALE GENOMIC DNA]</scope>
    <source>
        <strain evidence="3">ASW11-19</strain>
    </source>
</reference>
<evidence type="ECO:0000313" key="2">
    <source>
        <dbReference type="EMBL" id="MCU7553295.1"/>
    </source>
</evidence>
<dbReference type="GO" id="GO:0016787">
    <property type="term" value="F:hydrolase activity"/>
    <property type="evidence" value="ECO:0007669"/>
    <property type="project" value="UniProtKB-KW"/>
</dbReference>
<dbReference type="RefSeq" id="WP_262992000.1">
    <property type="nucleotide sequence ID" value="NZ_JAOTJC010000004.1"/>
</dbReference>
<dbReference type="PANTHER" id="PTHR11614">
    <property type="entry name" value="PHOSPHOLIPASE-RELATED"/>
    <property type="match status" value="1"/>
</dbReference>